<evidence type="ECO:0000313" key="1">
    <source>
        <dbReference type="EMBL" id="SYX89597.1"/>
    </source>
</evidence>
<dbReference type="RefSeq" id="WP_119140082.1">
    <property type="nucleotide sequence ID" value="NZ_CBCSFL010000014.1"/>
</dbReference>
<name>A0A383RRC3_9PSED</name>
<protein>
    <submittedName>
        <fullName evidence="1">Uncharacterized protein</fullName>
    </submittedName>
</protein>
<evidence type="ECO:0000313" key="2">
    <source>
        <dbReference type="Proteomes" id="UP000263595"/>
    </source>
</evidence>
<keyword evidence="2" id="KW-1185">Reference proteome</keyword>
<dbReference type="OrthoDB" id="9901991at2"/>
<dbReference type="AlphaFoldDB" id="A0A383RRC3"/>
<sequence>MRKSAIGDSIEGNALELQCRKFKMNGPTKSKFTKALVFNFKLSIHGFARISKPLGDTETQVSDKSMINVGDEIHGESINGFSSKPMGREEVKHATSTHKATFVSTRGKSYANVEIGVREFLQAIDNSNTLPNSL</sequence>
<organism evidence="1 2">
    <name type="scientific">Pseudomonas reidholzensis</name>
    <dbReference type="NCBI Taxonomy" id="1785162"/>
    <lineage>
        <taxon>Bacteria</taxon>
        <taxon>Pseudomonadati</taxon>
        <taxon>Pseudomonadota</taxon>
        <taxon>Gammaproteobacteria</taxon>
        <taxon>Pseudomonadales</taxon>
        <taxon>Pseudomonadaceae</taxon>
        <taxon>Pseudomonas</taxon>
    </lineage>
</organism>
<gene>
    <name evidence="1" type="ORF">CCOS865_01851</name>
</gene>
<accession>A0A383RRC3</accession>
<proteinExistence type="predicted"/>
<dbReference type="EMBL" id="UNOZ01000013">
    <property type="protein sequence ID" value="SYX89597.1"/>
    <property type="molecule type" value="Genomic_DNA"/>
</dbReference>
<dbReference type="Proteomes" id="UP000263595">
    <property type="component" value="Unassembled WGS sequence"/>
</dbReference>
<reference evidence="2" key="1">
    <citation type="submission" date="2018-08" db="EMBL/GenBank/DDBJ databases">
        <authorList>
            <person name="Blom J."/>
        </authorList>
    </citation>
    <scope>NUCLEOTIDE SEQUENCE [LARGE SCALE GENOMIC DNA]</scope>
    <source>
        <strain evidence="2">CCOS 865</strain>
    </source>
</reference>